<reference evidence="2" key="2">
    <citation type="submission" date="2022-06" db="UniProtKB">
        <authorList>
            <consortium name="EnsemblMetazoa"/>
        </authorList>
    </citation>
    <scope>IDENTIFICATION</scope>
    <source>
        <strain evidence="2">DF5081</strain>
    </source>
</reference>
<proteinExistence type="predicted"/>
<dbReference type="EnsemblMetazoa" id="CJA24288a.1">
    <property type="protein sequence ID" value="CJA24288a.1"/>
    <property type="gene ID" value="WBGene00179860"/>
</dbReference>
<dbReference type="Proteomes" id="UP000005237">
    <property type="component" value="Unassembled WGS sequence"/>
</dbReference>
<reference evidence="3" key="1">
    <citation type="submission" date="2010-08" db="EMBL/GenBank/DDBJ databases">
        <authorList>
            <consortium name="Caenorhabditis japonica Sequencing Consortium"/>
            <person name="Wilson R.K."/>
        </authorList>
    </citation>
    <scope>NUCLEOTIDE SEQUENCE [LARGE SCALE GENOMIC DNA]</scope>
    <source>
        <strain evidence="3">DF5081</strain>
    </source>
</reference>
<keyword evidence="3" id="KW-1185">Reference proteome</keyword>
<name>A0A8R1E4S1_CAEJA</name>
<organism evidence="2 3">
    <name type="scientific">Caenorhabditis japonica</name>
    <dbReference type="NCBI Taxonomy" id="281687"/>
    <lineage>
        <taxon>Eukaryota</taxon>
        <taxon>Metazoa</taxon>
        <taxon>Ecdysozoa</taxon>
        <taxon>Nematoda</taxon>
        <taxon>Chromadorea</taxon>
        <taxon>Rhabditida</taxon>
        <taxon>Rhabditina</taxon>
        <taxon>Rhabditomorpha</taxon>
        <taxon>Rhabditoidea</taxon>
        <taxon>Rhabditidae</taxon>
        <taxon>Peloderinae</taxon>
        <taxon>Caenorhabditis</taxon>
    </lineage>
</organism>
<accession>A0A8R1E4S1</accession>
<dbReference type="AlphaFoldDB" id="A0A8R1E4S1"/>
<sequence>MENLLKRSKNYRLGGGSKIALEYANKTNNKKAAVDQLEDVEVEYNYQESDQEYYNIETSIDDPSCSTPPENDKPLFFSSATCWSDLMRLTQKCFALSRCCPASQRCAVEVERNVINEQFELEKSQMKMRLEECQIDMATVLRAPISKEDSMIAKKVSEATKVLLRSVVPFRIFPDPQKKSLRKNEKKPKEFAVLLSNRPKPIKRPNHNRYGISKSKYSTTVRAGRAEVLHAPIEPPTTSLKPFTVLHHGGTRGIPTTSQPPAFSPFTFQSIDFDARGSRKLLRKNKKRRLRKKKHDFEGEPPFAQASKIAQSRFDAQRCH</sequence>
<evidence type="ECO:0000313" key="3">
    <source>
        <dbReference type="Proteomes" id="UP000005237"/>
    </source>
</evidence>
<protein>
    <submittedName>
        <fullName evidence="2">Uncharacterized protein</fullName>
    </submittedName>
</protein>
<evidence type="ECO:0000313" key="2">
    <source>
        <dbReference type="EnsemblMetazoa" id="CJA24288a.1"/>
    </source>
</evidence>
<evidence type="ECO:0000256" key="1">
    <source>
        <dbReference type="SAM" id="MobiDB-lite"/>
    </source>
</evidence>
<feature type="region of interest" description="Disordered" evidence="1">
    <location>
        <begin position="286"/>
        <end position="320"/>
    </location>
</feature>